<keyword evidence="3" id="KW-0808">Transferase</keyword>
<dbReference type="Proteomes" id="UP001205531">
    <property type="component" value="Unassembled WGS sequence"/>
</dbReference>
<evidence type="ECO:0000259" key="6">
    <source>
        <dbReference type="Pfam" id="PF13439"/>
    </source>
</evidence>
<evidence type="ECO:0000256" key="1">
    <source>
        <dbReference type="ARBA" id="ARBA00009481"/>
    </source>
</evidence>
<evidence type="ECO:0000313" key="8">
    <source>
        <dbReference type="Proteomes" id="UP001205531"/>
    </source>
</evidence>
<evidence type="ECO:0000256" key="2">
    <source>
        <dbReference type="ARBA" id="ARBA00022676"/>
    </source>
</evidence>
<evidence type="ECO:0000256" key="3">
    <source>
        <dbReference type="ARBA" id="ARBA00022679"/>
    </source>
</evidence>
<dbReference type="InterPro" id="IPR001296">
    <property type="entry name" value="Glyco_trans_1"/>
</dbReference>
<dbReference type="PANTHER" id="PTHR12526">
    <property type="entry name" value="GLYCOSYLTRANSFERASE"/>
    <property type="match status" value="1"/>
</dbReference>
<name>A0AAW5IS27_9BACT</name>
<dbReference type="Gene3D" id="3.40.50.2000">
    <property type="entry name" value="Glycogen Phosphorylase B"/>
    <property type="match status" value="2"/>
</dbReference>
<dbReference type="AlphaFoldDB" id="A0AAW5IS27"/>
<dbReference type="InterPro" id="IPR028098">
    <property type="entry name" value="Glyco_trans_4-like_N"/>
</dbReference>
<dbReference type="PANTHER" id="PTHR12526:SF640">
    <property type="entry name" value="COLANIC ACID BIOSYNTHESIS GLYCOSYLTRANSFERASE WCAL-RELATED"/>
    <property type="match status" value="1"/>
</dbReference>
<comment type="similarity">
    <text evidence="1">Belongs to the glycosyltransferase group 1 family. Glycosyltransferase 4 subfamily.</text>
</comment>
<organism evidence="7 8">
    <name type="scientific">Segatella copri</name>
    <dbReference type="NCBI Taxonomy" id="165179"/>
    <lineage>
        <taxon>Bacteria</taxon>
        <taxon>Pseudomonadati</taxon>
        <taxon>Bacteroidota</taxon>
        <taxon>Bacteroidia</taxon>
        <taxon>Bacteroidales</taxon>
        <taxon>Prevotellaceae</taxon>
        <taxon>Segatella</taxon>
    </lineage>
</organism>
<feature type="domain" description="Glycosyltransferase subfamily 4-like N-terminal" evidence="6">
    <location>
        <begin position="37"/>
        <end position="156"/>
    </location>
</feature>
<sequence>MRTRVLVVATSRKTRGGITSVVKAHETGEQWKKYHCRWIQTHRDGPAWRKILYFISSLIEYIFLLPFYDIVHIHVATGLSAKRKKFFLDIAILFGKKTILHFHPSSEKYLFEDKNKKIFRNLFSRANLVLVLSEQWKRWVYEALGISENIEVLYNPCPLVTIKPELKEKNILFAGTLIPRKGYEVLIRGFAKIAQKHKDWKVVFAGNGEIEQAKAIAEECGITSQTKFLGWIDGIEKDITFQKSSVYCLASTGEGFPMGVLDAWAFGLPCVVTPVGGIPDIVVDGKNGLIFDVGNIDMLAEKLDLIISNESLRKSISAESLSLAQTTFYIANINKQLGEIYKRFSK</sequence>
<accession>A0AAW5IS27</accession>
<keyword evidence="4" id="KW-1133">Transmembrane helix</keyword>
<reference evidence="7" key="1">
    <citation type="submission" date="2022-07" db="EMBL/GenBank/DDBJ databases">
        <title>Prevotella copri.</title>
        <authorList>
            <person name="Yang C."/>
        </authorList>
    </citation>
    <scope>NUCLEOTIDE SEQUENCE</scope>
    <source>
        <strain evidence="7">HF2107</strain>
    </source>
</reference>
<keyword evidence="2" id="KW-0328">Glycosyltransferase</keyword>
<dbReference type="GO" id="GO:0016757">
    <property type="term" value="F:glycosyltransferase activity"/>
    <property type="evidence" value="ECO:0007669"/>
    <property type="project" value="UniProtKB-KW"/>
</dbReference>
<dbReference type="CDD" id="cd03801">
    <property type="entry name" value="GT4_PimA-like"/>
    <property type="match status" value="1"/>
</dbReference>
<dbReference type="RefSeq" id="WP_254953757.1">
    <property type="nucleotide sequence ID" value="NZ_JANDWY010000037.1"/>
</dbReference>
<feature type="transmembrane region" description="Helical" evidence="4">
    <location>
        <begin position="51"/>
        <end position="68"/>
    </location>
</feature>
<protein>
    <submittedName>
        <fullName evidence="7">Glycosyltransferase family 4 protein</fullName>
    </submittedName>
</protein>
<dbReference type="EMBL" id="JANDWZ010000041">
    <property type="protein sequence ID" value="MCP9565576.1"/>
    <property type="molecule type" value="Genomic_DNA"/>
</dbReference>
<keyword evidence="4" id="KW-0472">Membrane</keyword>
<dbReference type="Pfam" id="PF13439">
    <property type="entry name" value="Glyco_transf_4"/>
    <property type="match status" value="1"/>
</dbReference>
<evidence type="ECO:0000313" key="7">
    <source>
        <dbReference type="EMBL" id="MCP9565576.1"/>
    </source>
</evidence>
<dbReference type="SUPFAM" id="SSF53756">
    <property type="entry name" value="UDP-Glycosyltransferase/glycogen phosphorylase"/>
    <property type="match status" value="1"/>
</dbReference>
<gene>
    <name evidence="7" type="ORF">NNC64_13640</name>
</gene>
<keyword evidence="4" id="KW-0812">Transmembrane</keyword>
<dbReference type="Pfam" id="PF00534">
    <property type="entry name" value="Glycos_transf_1"/>
    <property type="match status" value="1"/>
</dbReference>
<proteinExistence type="inferred from homology"/>
<evidence type="ECO:0000256" key="4">
    <source>
        <dbReference type="SAM" id="Phobius"/>
    </source>
</evidence>
<comment type="caution">
    <text evidence="7">The sequence shown here is derived from an EMBL/GenBank/DDBJ whole genome shotgun (WGS) entry which is preliminary data.</text>
</comment>
<feature type="domain" description="Glycosyl transferase family 1" evidence="5">
    <location>
        <begin position="166"/>
        <end position="318"/>
    </location>
</feature>
<evidence type="ECO:0000259" key="5">
    <source>
        <dbReference type="Pfam" id="PF00534"/>
    </source>
</evidence>